<evidence type="ECO:0000313" key="4">
    <source>
        <dbReference type="EMBL" id="WNC69098.1"/>
    </source>
</evidence>
<dbReference type="Pfam" id="PF00106">
    <property type="entry name" value="adh_short"/>
    <property type="match status" value="1"/>
</dbReference>
<evidence type="ECO:0000256" key="2">
    <source>
        <dbReference type="ARBA" id="ARBA00023002"/>
    </source>
</evidence>
<dbReference type="PROSITE" id="PS00061">
    <property type="entry name" value="ADH_SHORT"/>
    <property type="match status" value="1"/>
</dbReference>
<dbReference type="PRINTS" id="PR00080">
    <property type="entry name" value="SDRFAMILY"/>
</dbReference>
<dbReference type="PANTHER" id="PTHR43976:SF16">
    <property type="entry name" value="SHORT-CHAIN DEHYDROGENASE_REDUCTASE FAMILY PROTEIN"/>
    <property type="match status" value="1"/>
</dbReference>
<evidence type="ECO:0000256" key="1">
    <source>
        <dbReference type="ARBA" id="ARBA00006484"/>
    </source>
</evidence>
<dbReference type="GO" id="GO:0016491">
    <property type="term" value="F:oxidoreductase activity"/>
    <property type="evidence" value="ECO:0007669"/>
    <property type="project" value="UniProtKB-KW"/>
</dbReference>
<keyword evidence="5" id="KW-1185">Reference proteome</keyword>
<accession>A0ABY9TJU3</accession>
<dbReference type="Proteomes" id="UP001248581">
    <property type="component" value="Chromosome"/>
</dbReference>
<dbReference type="InterPro" id="IPR051911">
    <property type="entry name" value="SDR_oxidoreductase"/>
</dbReference>
<dbReference type="InterPro" id="IPR002347">
    <property type="entry name" value="SDR_fam"/>
</dbReference>
<dbReference type="CDD" id="cd05374">
    <property type="entry name" value="17beta-HSD-like_SDR_c"/>
    <property type="match status" value="1"/>
</dbReference>
<name>A0ABY9TJU3_9GAMM</name>
<proteinExistence type="inferred from homology"/>
<keyword evidence="2 4" id="KW-0560">Oxidoreductase</keyword>
<reference evidence="5" key="1">
    <citation type="submission" date="2023-09" db="EMBL/GenBank/DDBJ databases">
        <authorList>
            <person name="Zhang C."/>
        </authorList>
    </citation>
    <scope>NUCLEOTIDE SEQUENCE [LARGE SCALE GENOMIC DNA]</scope>
    <source>
        <strain evidence="5">SQ345</strain>
    </source>
</reference>
<dbReference type="InterPro" id="IPR020904">
    <property type="entry name" value="Sc_DH/Rdtase_CS"/>
</dbReference>
<gene>
    <name evidence="4" type="ORF">RI845_02830</name>
</gene>
<sequence>MTKNILVIGASSGMGKDLSLALLKANHNVYCCARRVDKMQYLQEQGANIYKLDVCDESNVQQVVAEVIKHAGHLDIVYSNSGFAIAGPVEETPIDKVHAQFDTNVYGAARVARAVLPYMREQNSGRIIFTTSIAARISTSMNSWYSASKHALNGMAKGLAQEVADFNIKVITIEPGCVKTEFDSHQLADMVATNNMETYKAIVEKSHDFLADAYGKGSCTQSTVNTMLKAGFANKPKLSYRSTLDAKLMLFAQNLIGEKLMGKAVLKLIKKF</sequence>
<evidence type="ECO:0000313" key="5">
    <source>
        <dbReference type="Proteomes" id="UP001248581"/>
    </source>
</evidence>
<dbReference type="InterPro" id="IPR036291">
    <property type="entry name" value="NAD(P)-bd_dom_sf"/>
</dbReference>
<dbReference type="EMBL" id="CP134146">
    <property type="protein sequence ID" value="WNC69098.1"/>
    <property type="molecule type" value="Genomic_DNA"/>
</dbReference>
<dbReference type="Gene3D" id="3.40.50.720">
    <property type="entry name" value="NAD(P)-binding Rossmann-like Domain"/>
    <property type="match status" value="1"/>
</dbReference>
<evidence type="ECO:0000256" key="3">
    <source>
        <dbReference type="RuleBase" id="RU000363"/>
    </source>
</evidence>
<dbReference type="RefSeq" id="WP_348388242.1">
    <property type="nucleotide sequence ID" value="NZ_CP134146.1"/>
</dbReference>
<dbReference type="PRINTS" id="PR00081">
    <property type="entry name" value="GDHRDH"/>
</dbReference>
<dbReference type="EC" id="1.1.-.-" evidence="4"/>
<dbReference type="SUPFAM" id="SSF51735">
    <property type="entry name" value="NAD(P)-binding Rossmann-fold domains"/>
    <property type="match status" value="1"/>
</dbReference>
<organism evidence="4 5">
    <name type="scientific">Thalassotalea nanhaiensis</name>
    <dbReference type="NCBI Taxonomy" id="3065648"/>
    <lineage>
        <taxon>Bacteria</taxon>
        <taxon>Pseudomonadati</taxon>
        <taxon>Pseudomonadota</taxon>
        <taxon>Gammaproteobacteria</taxon>
        <taxon>Alteromonadales</taxon>
        <taxon>Colwelliaceae</taxon>
        <taxon>Thalassotalea</taxon>
    </lineage>
</organism>
<comment type="similarity">
    <text evidence="1 3">Belongs to the short-chain dehydrogenases/reductases (SDR) family.</text>
</comment>
<dbReference type="PANTHER" id="PTHR43976">
    <property type="entry name" value="SHORT CHAIN DEHYDROGENASE"/>
    <property type="match status" value="1"/>
</dbReference>
<protein>
    <submittedName>
        <fullName evidence="4">SDR family oxidoreductase</fullName>
        <ecNumber evidence="4">1.1.-.-</ecNumber>
    </submittedName>
</protein>